<keyword evidence="3" id="KW-1185">Reference proteome</keyword>
<dbReference type="GeneID" id="303366792"/>
<dbReference type="AlphaFoldDB" id="A0A1T4LGL0"/>
<evidence type="ECO:0000256" key="1">
    <source>
        <dbReference type="SAM" id="MobiDB-lite"/>
    </source>
</evidence>
<feature type="region of interest" description="Disordered" evidence="1">
    <location>
        <begin position="1"/>
        <end position="26"/>
    </location>
</feature>
<evidence type="ECO:0008006" key="4">
    <source>
        <dbReference type="Google" id="ProtNLM"/>
    </source>
</evidence>
<feature type="region of interest" description="Disordered" evidence="1">
    <location>
        <begin position="68"/>
        <end position="158"/>
    </location>
</feature>
<feature type="compositionally biased region" description="Basic and acidic residues" evidence="1">
    <location>
        <begin position="149"/>
        <end position="158"/>
    </location>
</feature>
<accession>A0A1T4LGL0</accession>
<dbReference type="Proteomes" id="UP000190395">
    <property type="component" value="Unassembled WGS sequence"/>
</dbReference>
<dbReference type="CDD" id="cd10936">
    <property type="entry name" value="CE4_DAC2"/>
    <property type="match status" value="1"/>
</dbReference>
<feature type="compositionally biased region" description="Polar residues" evidence="1">
    <location>
        <begin position="1"/>
        <end position="11"/>
    </location>
</feature>
<dbReference type="SUPFAM" id="SSF88713">
    <property type="entry name" value="Glycoside hydrolase/deacetylase"/>
    <property type="match status" value="1"/>
</dbReference>
<dbReference type="PANTHER" id="PTHR30105:SF2">
    <property type="entry name" value="DIVERGENT POLYSACCHARIDE DEACETYLASE SUPERFAMILY"/>
    <property type="match status" value="1"/>
</dbReference>
<evidence type="ECO:0000313" key="2">
    <source>
        <dbReference type="EMBL" id="SJZ53790.1"/>
    </source>
</evidence>
<name>A0A1T4LGL0_9SPIR</name>
<feature type="compositionally biased region" description="Polar residues" evidence="1">
    <location>
        <begin position="133"/>
        <end position="148"/>
    </location>
</feature>
<dbReference type="OrthoDB" id="9784811at2"/>
<dbReference type="InterPro" id="IPR011330">
    <property type="entry name" value="Glyco_hydro/deAcase_b/a-brl"/>
</dbReference>
<dbReference type="STRING" id="225004.SAMN02745152_00522"/>
<protein>
    <recommendedName>
        <fullName evidence="4">Divergent polysaccharide deacetylase</fullName>
    </recommendedName>
</protein>
<evidence type="ECO:0000313" key="3">
    <source>
        <dbReference type="Proteomes" id="UP000190395"/>
    </source>
</evidence>
<dbReference type="EMBL" id="FUXC01000002">
    <property type="protein sequence ID" value="SJZ53790.1"/>
    <property type="molecule type" value="Genomic_DNA"/>
</dbReference>
<dbReference type="Gene3D" id="3.20.20.370">
    <property type="entry name" value="Glycoside hydrolase/deacetylase"/>
    <property type="match status" value="1"/>
</dbReference>
<proteinExistence type="predicted"/>
<sequence length="413" mass="45999">MKTQKNSNSPSKKTKRTSMRRRKVKKVKLDKNKVTVLCGIIFLICCVCIAVNVLSQSAKAKNIAEIAKSEKKTEQRQQNSGELGKTQKKKEVSDSKELKKSADSAKKDENSKNVNKTSQKQNADSKKNPAKSIENTNKIQTENKNIQKTKPEIENKNKTVENLEKSKKNEQIQNKEKKQDLPFLIPPAQNGATLVFVIDDAGMNAEYTKRYASLPFPLTIAVLPKLLHSKDCAYIVRSSGKELILHQPMQSLNHNLDPGPGKISVDMSFSQISSIINENLAEIGPGVKGLNNHEGSEVTEDVLRIGAVLDVCLENKIYFLDSRTTANTKAPQAAIERDMTIFEKSGPYIDNIVSREAMLKEIYKSLEAANKNGSAIVIAHVDKSAEILPKLLEQMYPYLLKAGYRFATPSTLR</sequence>
<dbReference type="RefSeq" id="WP_078930274.1">
    <property type="nucleotide sequence ID" value="NZ_FUXC01000002.1"/>
</dbReference>
<reference evidence="2 3" key="1">
    <citation type="submission" date="2017-02" db="EMBL/GenBank/DDBJ databases">
        <authorList>
            <person name="Peterson S.W."/>
        </authorList>
    </citation>
    <scope>NUCLEOTIDE SEQUENCE [LARGE SCALE GENOMIC DNA]</scope>
    <source>
        <strain evidence="2 3">ATCC BAA-909</strain>
    </source>
</reference>
<feature type="compositionally biased region" description="Basic residues" evidence="1">
    <location>
        <begin position="12"/>
        <end position="26"/>
    </location>
</feature>
<dbReference type="Pfam" id="PF04748">
    <property type="entry name" value="Polysacc_deac_2"/>
    <property type="match status" value="1"/>
</dbReference>
<organism evidence="2 3">
    <name type="scientific">Treponema berlinense</name>
    <dbReference type="NCBI Taxonomy" id="225004"/>
    <lineage>
        <taxon>Bacteria</taxon>
        <taxon>Pseudomonadati</taxon>
        <taxon>Spirochaetota</taxon>
        <taxon>Spirochaetia</taxon>
        <taxon>Spirochaetales</taxon>
        <taxon>Treponemataceae</taxon>
        <taxon>Treponema</taxon>
    </lineage>
</organism>
<feature type="compositionally biased region" description="Basic and acidic residues" evidence="1">
    <location>
        <begin position="89"/>
        <end position="111"/>
    </location>
</feature>
<dbReference type="GO" id="GO:0005975">
    <property type="term" value="P:carbohydrate metabolic process"/>
    <property type="evidence" value="ECO:0007669"/>
    <property type="project" value="InterPro"/>
</dbReference>
<dbReference type="PANTHER" id="PTHR30105">
    <property type="entry name" value="UNCHARACTERIZED YIBQ-RELATED"/>
    <property type="match status" value="1"/>
</dbReference>
<feature type="compositionally biased region" description="Polar residues" evidence="1">
    <location>
        <begin position="112"/>
        <end position="122"/>
    </location>
</feature>
<dbReference type="InterPro" id="IPR006837">
    <property type="entry name" value="Divergent_DAC"/>
</dbReference>
<gene>
    <name evidence="2" type="ORF">SAMN02745152_00522</name>
</gene>